<evidence type="ECO:0000313" key="2">
    <source>
        <dbReference type="Proteomes" id="UP001362999"/>
    </source>
</evidence>
<reference evidence="1 2" key="1">
    <citation type="journal article" date="2024" name="J Genomics">
        <title>Draft genome sequencing and assembly of Favolaschia claudopus CIRM-BRFM 2984 isolated from oak limbs.</title>
        <authorList>
            <person name="Navarro D."/>
            <person name="Drula E."/>
            <person name="Chaduli D."/>
            <person name="Cazenave R."/>
            <person name="Ahrendt S."/>
            <person name="Wang J."/>
            <person name="Lipzen A."/>
            <person name="Daum C."/>
            <person name="Barry K."/>
            <person name="Grigoriev I.V."/>
            <person name="Favel A."/>
            <person name="Rosso M.N."/>
            <person name="Martin F."/>
        </authorList>
    </citation>
    <scope>NUCLEOTIDE SEQUENCE [LARGE SCALE GENOMIC DNA]</scope>
    <source>
        <strain evidence="1 2">CIRM-BRFM 2984</strain>
    </source>
</reference>
<dbReference type="EMBL" id="JAWWNJ010000070">
    <property type="protein sequence ID" value="KAK7007545.1"/>
    <property type="molecule type" value="Genomic_DNA"/>
</dbReference>
<sequence>MHDFRRWMGKVRNRLRSRPSEKKTDRLPEYLSVFKSSFKLLFKLTEDLLEGTPFKIPASAVNTVLDLVDAMSDNKGDLQYLFRNIAHQLEIVNKYLTQRGSKASRDLISEFSRYVWGPGIFACYR</sequence>
<name>A0AAW0AE31_9AGAR</name>
<dbReference type="AlphaFoldDB" id="A0AAW0AE31"/>
<gene>
    <name evidence="1" type="ORF">R3P38DRAFT_1656255</name>
</gene>
<keyword evidence="2" id="KW-1185">Reference proteome</keyword>
<organism evidence="1 2">
    <name type="scientific">Favolaschia claudopus</name>
    <dbReference type="NCBI Taxonomy" id="2862362"/>
    <lineage>
        <taxon>Eukaryota</taxon>
        <taxon>Fungi</taxon>
        <taxon>Dikarya</taxon>
        <taxon>Basidiomycota</taxon>
        <taxon>Agaricomycotina</taxon>
        <taxon>Agaricomycetes</taxon>
        <taxon>Agaricomycetidae</taxon>
        <taxon>Agaricales</taxon>
        <taxon>Marasmiineae</taxon>
        <taxon>Mycenaceae</taxon>
        <taxon>Favolaschia</taxon>
    </lineage>
</organism>
<proteinExistence type="predicted"/>
<accession>A0AAW0AE31</accession>
<protein>
    <submittedName>
        <fullName evidence="1">Uncharacterized protein</fullName>
    </submittedName>
</protein>
<evidence type="ECO:0000313" key="1">
    <source>
        <dbReference type="EMBL" id="KAK7007545.1"/>
    </source>
</evidence>
<dbReference type="Proteomes" id="UP001362999">
    <property type="component" value="Unassembled WGS sequence"/>
</dbReference>
<comment type="caution">
    <text evidence="1">The sequence shown here is derived from an EMBL/GenBank/DDBJ whole genome shotgun (WGS) entry which is preliminary data.</text>
</comment>